<evidence type="ECO:0000256" key="5">
    <source>
        <dbReference type="ARBA" id="ARBA00022454"/>
    </source>
</evidence>
<evidence type="ECO:0000256" key="8">
    <source>
        <dbReference type="ARBA" id="ARBA00023269"/>
    </source>
</evidence>
<comment type="subcellular location">
    <subcellularLocation>
        <location evidence="3">Chromosome</location>
    </subcellularLocation>
    <subcellularLocation>
        <location evidence="2">Nucleus</location>
    </subcellularLocation>
</comment>
<evidence type="ECO:0000256" key="6">
    <source>
        <dbReference type="ARBA" id="ARBA00023125"/>
    </source>
</evidence>
<evidence type="ECO:0000256" key="1">
    <source>
        <dbReference type="ARBA" id="ARBA00002001"/>
    </source>
</evidence>
<dbReference type="PANTHER" id="PTHR10484">
    <property type="entry name" value="HISTONE H4"/>
    <property type="match status" value="1"/>
</dbReference>
<evidence type="ECO:0000256" key="7">
    <source>
        <dbReference type="ARBA" id="ARBA00023242"/>
    </source>
</evidence>
<accession>A0A3P7L532</accession>
<dbReference type="InterPro" id="IPR009072">
    <property type="entry name" value="Histone-fold"/>
</dbReference>
<keyword evidence="6" id="KW-0238">DNA-binding</keyword>
<organism evidence="9 10">
    <name type="scientific">Dibothriocephalus latus</name>
    <name type="common">Fish tapeworm</name>
    <name type="synonym">Diphyllobothrium latum</name>
    <dbReference type="NCBI Taxonomy" id="60516"/>
    <lineage>
        <taxon>Eukaryota</taxon>
        <taxon>Metazoa</taxon>
        <taxon>Spiralia</taxon>
        <taxon>Lophotrochozoa</taxon>
        <taxon>Platyhelminthes</taxon>
        <taxon>Cestoda</taxon>
        <taxon>Eucestoda</taxon>
        <taxon>Diphyllobothriidea</taxon>
        <taxon>Diphyllobothriidae</taxon>
        <taxon>Dibothriocephalus</taxon>
    </lineage>
</organism>
<comment type="similarity">
    <text evidence="4">Belongs to the histone H4 family.</text>
</comment>
<evidence type="ECO:0000313" key="10">
    <source>
        <dbReference type="Proteomes" id="UP000281553"/>
    </source>
</evidence>
<dbReference type="GO" id="GO:0046982">
    <property type="term" value="F:protein heterodimerization activity"/>
    <property type="evidence" value="ECO:0007669"/>
    <property type="project" value="InterPro"/>
</dbReference>
<dbReference type="InterPro" id="IPR001951">
    <property type="entry name" value="Histone_H4"/>
</dbReference>
<evidence type="ECO:0000256" key="2">
    <source>
        <dbReference type="ARBA" id="ARBA00004123"/>
    </source>
</evidence>
<proteinExistence type="inferred from homology"/>
<dbReference type="SUPFAM" id="SSF47113">
    <property type="entry name" value="Histone-fold"/>
    <property type="match status" value="1"/>
</dbReference>
<evidence type="ECO:0000313" key="9">
    <source>
        <dbReference type="EMBL" id="VDN08690.1"/>
    </source>
</evidence>
<evidence type="ECO:0008006" key="11">
    <source>
        <dbReference type="Google" id="ProtNLM"/>
    </source>
</evidence>
<dbReference type="PRINTS" id="PR00623">
    <property type="entry name" value="HISTONEH4"/>
</dbReference>
<keyword evidence="8" id="KW-0544">Nucleosome core</keyword>
<protein>
    <recommendedName>
        <fullName evidence="11">Histone H4</fullName>
    </recommendedName>
</protein>
<dbReference type="AlphaFoldDB" id="A0A3P7L532"/>
<dbReference type="Gene3D" id="1.10.20.10">
    <property type="entry name" value="Histone, subunit A"/>
    <property type="match status" value="1"/>
</dbReference>
<gene>
    <name evidence="9" type="ORF">DILT_LOCUS4521</name>
</gene>
<sequence length="121" mass="13727">MRLIDLIRGQRTPPNLHVLAVGPVRVDGDYIDVNSVSCSRLLVRRLTRCVFTDMSGRGRGGVKRPHRALRDNIQGTTKPTIRPLVRREVGKRISAFIYEETCDALEFFLKNVICDAVTHRV</sequence>
<keyword evidence="10" id="KW-1185">Reference proteome</keyword>
<keyword evidence="5" id="KW-0158">Chromosome</keyword>
<keyword evidence="7" id="KW-0539">Nucleus</keyword>
<dbReference type="GO" id="GO:0005634">
    <property type="term" value="C:nucleus"/>
    <property type="evidence" value="ECO:0007669"/>
    <property type="project" value="UniProtKB-SubCell"/>
</dbReference>
<dbReference type="GO" id="GO:0003677">
    <property type="term" value="F:DNA binding"/>
    <property type="evidence" value="ECO:0007669"/>
    <property type="project" value="UniProtKB-KW"/>
</dbReference>
<dbReference type="GO" id="GO:0000786">
    <property type="term" value="C:nucleosome"/>
    <property type="evidence" value="ECO:0007669"/>
    <property type="project" value="UniProtKB-KW"/>
</dbReference>
<evidence type="ECO:0000256" key="4">
    <source>
        <dbReference type="ARBA" id="ARBA00006564"/>
    </source>
</evidence>
<comment type="function">
    <text evidence="1">Core component of nucleosome. Nucleosomes wrap and compact DNA into chromatin, limiting DNA accessibility to the cellular machineries which require DNA as a template. Histones thereby play a central role in transcription regulation, DNA repair, DNA replication and chromosomal stability. DNA accessibility is regulated via a complex set of post-translational modifications of histones, also called histone code, and nucleosome remodeling.</text>
</comment>
<name>A0A3P7L532_DIBLA</name>
<reference evidence="9 10" key="1">
    <citation type="submission" date="2018-11" db="EMBL/GenBank/DDBJ databases">
        <authorList>
            <consortium name="Pathogen Informatics"/>
        </authorList>
    </citation>
    <scope>NUCLEOTIDE SEQUENCE [LARGE SCALE GENOMIC DNA]</scope>
</reference>
<dbReference type="GO" id="GO:0030527">
    <property type="term" value="F:structural constituent of chromatin"/>
    <property type="evidence" value="ECO:0007669"/>
    <property type="project" value="InterPro"/>
</dbReference>
<dbReference type="Proteomes" id="UP000281553">
    <property type="component" value="Unassembled WGS sequence"/>
</dbReference>
<dbReference type="EMBL" id="UYRU01045620">
    <property type="protein sequence ID" value="VDN08690.1"/>
    <property type="molecule type" value="Genomic_DNA"/>
</dbReference>
<evidence type="ECO:0000256" key="3">
    <source>
        <dbReference type="ARBA" id="ARBA00004286"/>
    </source>
</evidence>